<reference evidence="1 2" key="1">
    <citation type="submission" date="2019-04" db="EMBL/GenBank/DDBJ databases">
        <title>Taxonomy of novel Haliea sp. from mangrove soil of West Coast of India.</title>
        <authorList>
            <person name="Verma A."/>
            <person name="Kumar P."/>
            <person name="Krishnamurthi S."/>
        </authorList>
    </citation>
    <scope>NUCLEOTIDE SEQUENCE [LARGE SCALE GENOMIC DNA]</scope>
    <source>
        <strain evidence="1 2">SAOS-164</strain>
    </source>
</reference>
<evidence type="ECO:0000313" key="2">
    <source>
        <dbReference type="Proteomes" id="UP000298050"/>
    </source>
</evidence>
<evidence type="ECO:0000313" key="1">
    <source>
        <dbReference type="EMBL" id="TGD71200.1"/>
    </source>
</evidence>
<dbReference type="RefSeq" id="WP_135446359.1">
    <property type="nucleotide sequence ID" value="NZ_SRLE01000015.1"/>
</dbReference>
<organism evidence="1 2">
    <name type="scientific">Mangrovimicrobium sediminis</name>
    <dbReference type="NCBI Taxonomy" id="2562682"/>
    <lineage>
        <taxon>Bacteria</taxon>
        <taxon>Pseudomonadati</taxon>
        <taxon>Pseudomonadota</taxon>
        <taxon>Gammaproteobacteria</taxon>
        <taxon>Cellvibrionales</taxon>
        <taxon>Halieaceae</taxon>
        <taxon>Mangrovimicrobium</taxon>
    </lineage>
</organism>
<name>A0A4Z0LVA0_9GAMM</name>
<dbReference type="Proteomes" id="UP000298050">
    <property type="component" value="Unassembled WGS sequence"/>
</dbReference>
<protein>
    <submittedName>
        <fullName evidence="1">Uncharacterized protein</fullName>
    </submittedName>
</protein>
<accession>A0A4Z0LVA0</accession>
<comment type="caution">
    <text evidence="1">The sequence shown here is derived from an EMBL/GenBank/DDBJ whole genome shotgun (WGS) entry which is preliminary data.</text>
</comment>
<proteinExistence type="predicted"/>
<sequence>MSGDLASCAYPVEGGGQVSVRYRGADGGNASASDGDVAHSIRWYSGVQWITSQGVDAQLALDSPQDVIAAYPDAQVTNNALTGDVYRIADAAQGIDIVRAFDVYSGRTTVHMTIFSPVVDVPVTLVIPDIELSASGSGYRGRVVDGAVQVQDALGQSVAGASVQASWNFPDGTTREVLAVTQDDGAAQFQLDGGLRRGLYTLEVSSVELDGAALDASASELLATIRVR</sequence>
<keyword evidence="2" id="KW-1185">Reference proteome</keyword>
<gene>
    <name evidence="1" type="ORF">E4634_19515</name>
</gene>
<dbReference type="EMBL" id="SRLE01000015">
    <property type="protein sequence ID" value="TGD71200.1"/>
    <property type="molecule type" value="Genomic_DNA"/>
</dbReference>
<dbReference type="AlphaFoldDB" id="A0A4Z0LVA0"/>